<comment type="caution">
    <text evidence="1">The sequence shown here is derived from an EMBL/GenBank/DDBJ whole genome shotgun (WGS) entry which is preliminary data.</text>
</comment>
<gene>
    <name evidence="1" type="ORF">D5086_000144</name>
</gene>
<keyword evidence="2" id="KW-1185">Reference proteome</keyword>
<protein>
    <submittedName>
        <fullName evidence="1">Uncharacterized protein</fullName>
    </submittedName>
</protein>
<evidence type="ECO:0000313" key="1">
    <source>
        <dbReference type="EMBL" id="KAL3609124.1"/>
    </source>
</evidence>
<reference evidence="1 2" key="1">
    <citation type="journal article" date="2024" name="Plant Biotechnol. J.">
        <title>Genome and CRISPR/Cas9 system of a widespread forest tree (Populus alba) in the world.</title>
        <authorList>
            <person name="Liu Y.J."/>
            <person name="Jiang P.F."/>
            <person name="Han X.M."/>
            <person name="Li X.Y."/>
            <person name="Wang H.M."/>
            <person name="Wang Y.J."/>
            <person name="Wang X.X."/>
            <person name="Zeng Q.Y."/>
        </authorList>
    </citation>
    <scope>NUCLEOTIDE SEQUENCE [LARGE SCALE GENOMIC DNA]</scope>
    <source>
        <strain evidence="2">cv. PAL-ZL1</strain>
    </source>
</reference>
<name>A0ACC4CVR9_POPAL</name>
<accession>A0ACC4CVR9</accession>
<dbReference type="EMBL" id="RCHU02000001">
    <property type="protein sequence ID" value="KAL3609124.1"/>
    <property type="molecule type" value="Genomic_DNA"/>
</dbReference>
<evidence type="ECO:0000313" key="2">
    <source>
        <dbReference type="Proteomes" id="UP000309997"/>
    </source>
</evidence>
<dbReference type="Proteomes" id="UP000309997">
    <property type="component" value="Unassembled WGS sequence"/>
</dbReference>
<sequence>MAVARQQTLKELAAPNVENQPLCINIDNNVNFELKSGFIHLLPTFNGLAGEDPHTHLKEFHMVCVGMKPNGVDEEQVKLKAFPFSLKGAAKAWLFSILPGSIRTWNAMKKIFLEKYFPASRVANIRKEICGIRQSHGETLSEYWERFEQLCIQCPHHQIPDQLLIQYFYEGLMPTDRSIIDAASGGALVDKTPEAARQLISNMAANSKQFGTRGDFSNKRVNEVSISNLENKVNDLTSLVRSLACGNVQQVKVCSICSSQGHASNMCPTMQEDYIEQAHAIDGAFNGQPQRKYDPFSHTYNPGWRDHPNLRYGNQPQQGNQGQQFHPNGFQPQQNYQARQSSSNDDLREMMKTLASNTVTLQQNVMSFQQETRSSIHNLEKQMGQVVSSVGKLEAQMNGKLPPSIESNRACLVRSCCEVGKKLKRKGQNKLRWRKKKR</sequence>
<organism evidence="1 2">
    <name type="scientific">Populus alba</name>
    <name type="common">White poplar</name>
    <dbReference type="NCBI Taxonomy" id="43335"/>
    <lineage>
        <taxon>Eukaryota</taxon>
        <taxon>Viridiplantae</taxon>
        <taxon>Streptophyta</taxon>
        <taxon>Embryophyta</taxon>
        <taxon>Tracheophyta</taxon>
        <taxon>Spermatophyta</taxon>
        <taxon>Magnoliopsida</taxon>
        <taxon>eudicotyledons</taxon>
        <taxon>Gunneridae</taxon>
        <taxon>Pentapetalae</taxon>
        <taxon>rosids</taxon>
        <taxon>fabids</taxon>
        <taxon>Malpighiales</taxon>
        <taxon>Salicaceae</taxon>
        <taxon>Saliceae</taxon>
        <taxon>Populus</taxon>
    </lineage>
</organism>
<proteinExistence type="predicted"/>